<dbReference type="InterPro" id="IPR018247">
    <property type="entry name" value="EF_Hand_1_Ca_BS"/>
</dbReference>
<dbReference type="Gene3D" id="3.30.1380.10">
    <property type="match status" value="1"/>
</dbReference>
<dbReference type="GO" id="GO:0008233">
    <property type="term" value="F:peptidase activity"/>
    <property type="evidence" value="ECO:0007669"/>
    <property type="project" value="InterPro"/>
</dbReference>
<dbReference type="PROSITE" id="PS51766">
    <property type="entry name" value="DOCKERIN"/>
    <property type="match status" value="1"/>
</dbReference>
<gene>
    <name evidence="2" type="ORF">RF007C_00320</name>
</gene>
<dbReference type="GO" id="GO:0000272">
    <property type="term" value="P:polysaccharide catabolic process"/>
    <property type="evidence" value="ECO:0007669"/>
    <property type="project" value="InterPro"/>
</dbReference>
<dbReference type="GO" id="GO:0004553">
    <property type="term" value="F:hydrolase activity, hydrolyzing O-glycosyl compounds"/>
    <property type="evidence" value="ECO:0007669"/>
    <property type="project" value="InterPro"/>
</dbReference>
<evidence type="ECO:0000313" key="2">
    <source>
        <dbReference type="EMBL" id="EWM54556.1"/>
    </source>
</evidence>
<dbReference type="Pfam" id="PF00404">
    <property type="entry name" value="Dockerin_1"/>
    <property type="match status" value="1"/>
</dbReference>
<dbReference type="AlphaFoldDB" id="W7UH70"/>
<dbReference type="GO" id="GO:0006508">
    <property type="term" value="P:proteolysis"/>
    <property type="evidence" value="ECO:0007669"/>
    <property type="project" value="InterPro"/>
</dbReference>
<feature type="domain" description="Dockerin" evidence="1">
    <location>
        <begin position="30"/>
        <end position="98"/>
    </location>
</feature>
<name>W7UH70_RUMFL</name>
<dbReference type="Gene3D" id="1.10.1330.10">
    <property type="entry name" value="Dockerin domain"/>
    <property type="match status" value="1"/>
</dbReference>
<dbReference type="PATRIC" id="fig|1341157.4.peg.785"/>
<reference evidence="2 3" key="1">
    <citation type="journal article" date="2014" name="PLoS ONE">
        <title>Rumen cellulosomics: divergent fiber-degrading strategies revealed by comparative genome-wide analysis of six ruminococcal strains.</title>
        <authorList>
            <person name="Dassa B."/>
            <person name="Borovok I."/>
            <person name="Ruimy-Israeli V."/>
            <person name="Lamed R."/>
            <person name="Flint H.J."/>
            <person name="Duncan S.H."/>
            <person name="Henrissat B."/>
            <person name="Coutinho P."/>
            <person name="Morrison M."/>
            <person name="Mosoni P."/>
            <person name="Yeoman C.J."/>
            <person name="White B.A."/>
            <person name="Bayer E.A."/>
        </authorList>
    </citation>
    <scope>NUCLEOTIDE SEQUENCE [LARGE SCALE GENOMIC DNA]</scope>
    <source>
        <strain evidence="2 3">007c</strain>
    </source>
</reference>
<dbReference type="RefSeq" id="WP_051456503.1">
    <property type="nucleotide sequence ID" value="NZ_ATAX01000012.1"/>
</dbReference>
<accession>W7UH70</accession>
<dbReference type="InterPro" id="IPR036439">
    <property type="entry name" value="Dockerin_dom_sf"/>
</dbReference>
<proteinExistence type="predicted"/>
<dbReference type="PANTHER" id="PTHR34385">
    <property type="entry name" value="D-ALANYL-D-ALANINE CARBOXYPEPTIDASE"/>
    <property type="match status" value="1"/>
</dbReference>
<dbReference type="PROSITE" id="PS00018">
    <property type="entry name" value="EF_HAND_1"/>
    <property type="match status" value="1"/>
</dbReference>
<dbReference type="SUPFAM" id="SSF63446">
    <property type="entry name" value="Type I dockerin domain"/>
    <property type="match status" value="1"/>
</dbReference>
<dbReference type="eggNOG" id="COG1876">
    <property type="taxonomic scope" value="Bacteria"/>
</dbReference>
<dbReference type="MEROPS" id="M15.024"/>
<comment type="caution">
    <text evidence="2">The sequence shown here is derived from an EMBL/GenBank/DDBJ whole genome shotgun (WGS) entry which is preliminary data.</text>
</comment>
<dbReference type="Proteomes" id="UP000019365">
    <property type="component" value="Unassembled WGS sequence"/>
</dbReference>
<dbReference type="InterPro" id="IPR016134">
    <property type="entry name" value="Dockerin_dom"/>
</dbReference>
<protein>
    <recommendedName>
        <fullName evidence="1">Dockerin domain-containing protein</fullName>
    </recommendedName>
</protein>
<evidence type="ECO:0000313" key="3">
    <source>
        <dbReference type="Proteomes" id="UP000019365"/>
    </source>
</evidence>
<dbReference type="InterPro" id="IPR052179">
    <property type="entry name" value="DD-CPase-like"/>
</dbReference>
<dbReference type="EMBL" id="ATAX01000012">
    <property type="protein sequence ID" value="EWM54556.1"/>
    <property type="molecule type" value="Genomic_DNA"/>
</dbReference>
<dbReference type="InterPro" id="IPR058193">
    <property type="entry name" value="VanY/YodJ_core_dom"/>
</dbReference>
<sequence>MKKTTKGLAASVIATVMMMNGRIQKAECASVFLHGDLNYDDRVSVADVVVLKNYLLGRYGLNENQFIAADINGDGEVDSLDLAALRDIMIGSRNKLPSGTWIGDCMGAKRYFSFGDGEGTLIEPASGKARALTVESDEDIVVFKMKDSGVSMTAFITWENENSFVLKWENGSAETFRFFCENSINTAELLTGRWVTSQGRIFEIEGLSGKLTDKSGNISRFEYAPNGDNAVFHFGSTDNNTEGQIKHTDSMHFTVTWPDGAKETFTRQKIEVKNGITYVNGILIANKTYALPKDYNPGKILPDAQAAFNEMQADAKKAGYNLTIVSGFRSYSYQSELYNNYVARDGKAAADTYSARPGHSEHQTGLGMDINNASSSFNNTAEAKWIAANCWKYGFIIRYPKGKENITGYMYESWHVRYLGKQLAKEVYDSGLTLEEFLCIDSKYKS</sequence>
<evidence type="ECO:0000259" key="1">
    <source>
        <dbReference type="PROSITE" id="PS51766"/>
    </source>
</evidence>
<dbReference type="PANTHER" id="PTHR34385:SF1">
    <property type="entry name" value="PEPTIDOGLYCAN L-ALANYL-D-GLUTAMATE ENDOPEPTIDASE CWLK"/>
    <property type="match status" value="1"/>
</dbReference>
<organism evidence="2 3">
    <name type="scientific">Ruminococcus flavefaciens 007c</name>
    <dbReference type="NCBI Taxonomy" id="1341157"/>
    <lineage>
        <taxon>Bacteria</taxon>
        <taxon>Bacillati</taxon>
        <taxon>Bacillota</taxon>
        <taxon>Clostridia</taxon>
        <taxon>Eubacteriales</taxon>
        <taxon>Oscillospiraceae</taxon>
        <taxon>Ruminococcus</taxon>
    </lineage>
</organism>
<dbReference type="CDD" id="cd14256">
    <property type="entry name" value="Dockerin_I"/>
    <property type="match status" value="1"/>
</dbReference>
<dbReference type="OrthoDB" id="9792074at2"/>
<keyword evidence="3" id="KW-1185">Reference proteome</keyword>
<dbReference type="CDD" id="cd14852">
    <property type="entry name" value="LD-carboxypeptidase"/>
    <property type="match status" value="1"/>
</dbReference>
<dbReference type="InterPro" id="IPR009045">
    <property type="entry name" value="Zn_M74/Hedgehog-like"/>
</dbReference>
<dbReference type="InterPro" id="IPR002105">
    <property type="entry name" value="Dockerin_1_rpt"/>
</dbReference>
<dbReference type="Pfam" id="PF02557">
    <property type="entry name" value="VanY"/>
    <property type="match status" value="1"/>
</dbReference>
<dbReference type="InterPro" id="IPR003709">
    <property type="entry name" value="VanY-like_core_dom"/>
</dbReference>
<dbReference type="SUPFAM" id="SSF55166">
    <property type="entry name" value="Hedgehog/DD-peptidase"/>
    <property type="match status" value="1"/>
</dbReference>